<evidence type="ECO:0000313" key="1">
    <source>
        <dbReference type="EMBL" id="KAJ7547108.1"/>
    </source>
</evidence>
<evidence type="ECO:0000313" key="2">
    <source>
        <dbReference type="Proteomes" id="UP001162992"/>
    </source>
</evidence>
<gene>
    <name evidence="1" type="ORF">O6H91_08G069500</name>
</gene>
<accession>A0ACC2CYK2</accession>
<organism evidence="1 2">
    <name type="scientific">Diphasiastrum complanatum</name>
    <name type="common">Issler's clubmoss</name>
    <name type="synonym">Lycopodium complanatum</name>
    <dbReference type="NCBI Taxonomy" id="34168"/>
    <lineage>
        <taxon>Eukaryota</taxon>
        <taxon>Viridiplantae</taxon>
        <taxon>Streptophyta</taxon>
        <taxon>Embryophyta</taxon>
        <taxon>Tracheophyta</taxon>
        <taxon>Lycopodiopsida</taxon>
        <taxon>Lycopodiales</taxon>
        <taxon>Lycopodiaceae</taxon>
        <taxon>Lycopodioideae</taxon>
        <taxon>Diphasiastrum</taxon>
    </lineage>
</organism>
<name>A0ACC2CYK2_DIPCM</name>
<dbReference type="Proteomes" id="UP001162992">
    <property type="component" value="Chromosome 8"/>
</dbReference>
<dbReference type="EMBL" id="CM055099">
    <property type="protein sequence ID" value="KAJ7547108.1"/>
    <property type="molecule type" value="Genomic_DNA"/>
</dbReference>
<reference evidence="2" key="1">
    <citation type="journal article" date="2024" name="Proc. Natl. Acad. Sci. U.S.A.">
        <title>Extraordinary preservation of gene collinearity over three hundred million years revealed in homosporous lycophytes.</title>
        <authorList>
            <person name="Li C."/>
            <person name="Wickell D."/>
            <person name="Kuo L.Y."/>
            <person name="Chen X."/>
            <person name="Nie B."/>
            <person name="Liao X."/>
            <person name="Peng D."/>
            <person name="Ji J."/>
            <person name="Jenkins J."/>
            <person name="Williams M."/>
            <person name="Shu S."/>
            <person name="Plott C."/>
            <person name="Barry K."/>
            <person name="Rajasekar S."/>
            <person name="Grimwood J."/>
            <person name="Han X."/>
            <person name="Sun S."/>
            <person name="Hou Z."/>
            <person name="He W."/>
            <person name="Dai G."/>
            <person name="Sun C."/>
            <person name="Schmutz J."/>
            <person name="Leebens-Mack J.H."/>
            <person name="Li F.W."/>
            <person name="Wang L."/>
        </authorList>
    </citation>
    <scope>NUCLEOTIDE SEQUENCE [LARGE SCALE GENOMIC DNA]</scope>
    <source>
        <strain evidence="2">cv. PW_Plant_1</strain>
    </source>
</reference>
<protein>
    <submittedName>
        <fullName evidence="1">Uncharacterized protein</fullName>
    </submittedName>
</protein>
<keyword evidence="2" id="KW-1185">Reference proteome</keyword>
<sequence>MGCCCCFDFHSKKVSREPSSAVKKHCSQERLLGVSNPEVLNSSGKVEEGLKRSQLNHSLPSLERSGTNKWLGKHHLNRGLVKDSKETSGVAEPDKVNGGIKACSRVPVKQTYHEVRSEDVDGNKIINQYVRGCKLGMGSYGKVVLHRSISDHRLYALKIFHKSRLRKIRVAPTETALMDVQREVDIMKLLDHPNIVRLEELIDDPESDNFYMVLEYVEGRAMFEGCGPPGGIGESTSRRYFRGILAGLIYLHNHNIVHGDIKPENLLVTAEGQIKIGDFGRSRIFEDGNDMMRRSPGTPVFSAPECCLGAAYHGKAADIWALGVTLYCMLLGRYPFFGETLQKIYEKIVNEPLFLPEEMNKDLKLLLAGLLCKDTNQRLSLDAVALHPWVCKGYGPLEHKTAKSGQIIAKKYDIFNGQEHGLELSNLR</sequence>
<proteinExistence type="predicted"/>
<comment type="caution">
    <text evidence="1">The sequence shown here is derived from an EMBL/GenBank/DDBJ whole genome shotgun (WGS) entry which is preliminary data.</text>
</comment>